<feature type="compositionally biased region" description="Basic and acidic residues" evidence="1">
    <location>
        <begin position="542"/>
        <end position="561"/>
    </location>
</feature>
<accession>F0YF15</accession>
<dbReference type="KEGG" id="aaf:AURANDRAFT_65748"/>
<dbReference type="RefSeq" id="XP_009038953.1">
    <property type="nucleotide sequence ID" value="XM_009040705.1"/>
</dbReference>
<protein>
    <submittedName>
        <fullName evidence="2">Uncharacterized protein</fullName>
    </submittedName>
</protein>
<proteinExistence type="predicted"/>
<name>F0YF15_AURAN</name>
<evidence type="ECO:0000256" key="1">
    <source>
        <dbReference type="SAM" id="MobiDB-lite"/>
    </source>
</evidence>
<dbReference type="AlphaFoldDB" id="F0YF15"/>
<dbReference type="Proteomes" id="UP000002729">
    <property type="component" value="Unassembled WGS sequence"/>
</dbReference>
<evidence type="ECO:0000313" key="3">
    <source>
        <dbReference type="Proteomes" id="UP000002729"/>
    </source>
</evidence>
<keyword evidence="3" id="KW-1185">Reference proteome</keyword>
<reference evidence="2 3" key="1">
    <citation type="journal article" date="2011" name="Proc. Natl. Acad. Sci. U.S.A.">
        <title>Niche of harmful alga Aureococcus anophagefferens revealed through ecogenomics.</title>
        <authorList>
            <person name="Gobler C.J."/>
            <person name="Berry D.L."/>
            <person name="Dyhrman S.T."/>
            <person name="Wilhelm S.W."/>
            <person name="Salamov A."/>
            <person name="Lobanov A.V."/>
            <person name="Zhang Y."/>
            <person name="Collier J.L."/>
            <person name="Wurch L.L."/>
            <person name="Kustka A.B."/>
            <person name="Dill B.D."/>
            <person name="Shah M."/>
            <person name="VerBerkmoes N.C."/>
            <person name="Kuo A."/>
            <person name="Terry A."/>
            <person name="Pangilinan J."/>
            <person name="Lindquist E.A."/>
            <person name="Lucas S."/>
            <person name="Paulsen I.T."/>
            <person name="Hattenrath-Lehmann T.K."/>
            <person name="Talmage S.C."/>
            <person name="Walker E.A."/>
            <person name="Koch F."/>
            <person name="Burson A.M."/>
            <person name="Marcoval M.A."/>
            <person name="Tang Y.Z."/>
            <person name="Lecleir G.R."/>
            <person name="Coyne K.J."/>
            <person name="Berg G.M."/>
            <person name="Bertrand E.M."/>
            <person name="Saito M.A."/>
            <person name="Gladyshev V.N."/>
            <person name="Grigoriev I.V."/>
        </authorList>
    </citation>
    <scope>NUCLEOTIDE SEQUENCE [LARGE SCALE GENOMIC DNA]</scope>
    <source>
        <strain evidence="3">CCMP 1984</strain>
    </source>
</reference>
<evidence type="ECO:0000313" key="2">
    <source>
        <dbReference type="EMBL" id="EGB06377.1"/>
    </source>
</evidence>
<dbReference type="InParanoid" id="F0YF15"/>
<organism evidence="3">
    <name type="scientific">Aureococcus anophagefferens</name>
    <name type="common">Harmful bloom alga</name>
    <dbReference type="NCBI Taxonomy" id="44056"/>
    <lineage>
        <taxon>Eukaryota</taxon>
        <taxon>Sar</taxon>
        <taxon>Stramenopiles</taxon>
        <taxon>Ochrophyta</taxon>
        <taxon>Pelagophyceae</taxon>
        <taxon>Pelagomonadales</taxon>
        <taxon>Pelagomonadaceae</taxon>
        <taxon>Aureococcus</taxon>
    </lineage>
</organism>
<sequence length="577" mass="59316">MEPTDEAASLLGRQRPRRWTAPLALGVAGTLAVAWTQQRTRAPPQLQETTTWDPSSICLVHAAYGDYVALSQERTLPLKRAYAEKHGYRVVARLEDTLEDLAAACPDAYSTTADDGFEYTMASAKYCSLEVARRSGCEWAFWTDADAVFVATDAALDRWLPADGGAFAVWSTPTYVGGFCGPEALAGGCADAGFLGSCVNLGAFLLRVGSDEGRTFLRAMLDLSMPDIVASGFDSTYTLAGGHTIGDQCKGIHEATQDNDQCGLAYLLQERPALFDGSLCAGAHGESAWPVPNDCGDGDGAVDLQLLDTTLAASSCPLVVNCVRGLDPDADKGVAIDAVLASYGIAAPASPAAVSDAAADAANPATAPAAADAAADAVPDAVASLPAAASDAAADPATAPAAADAAASLPAAALARLAQACDDFAGYDFEACAGAELSLGGDPGKFGADAATYGAAATGGACAAAGAEGWYVPCKWQMIAQMDAVCAGTFEAVPPAATRGEPRTTQCQVHAFCDACRDDAGALAASCASYLAMNPQILDDGRDDWADRDASAGQGRTRERNSQLQRLLSRPFSTRFG</sequence>
<dbReference type="EMBL" id="GL833135">
    <property type="protein sequence ID" value="EGB06377.1"/>
    <property type="molecule type" value="Genomic_DNA"/>
</dbReference>
<dbReference type="GeneID" id="20225490"/>
<gene>
    <name evidence="2" type="ORF">AURANDRAFT_65748</name>
</gene>
<feature type="region of interest" description="Disordered" evidence="1">
    <location>
        <begin position="542"/>
        <end position="564"/>
    </location>
</feature>